<dbReference type="AlphaFoldDB" id="A0A166KA48"/>
<evidence type="ECO:0000256" key="1">
    <source>
        <dbReference type="SAM" id="Phobius"/>
    </source>
</evidence>
<feature type="transmembrane region" description="Helical" evidence="1">
    <location>
        <begin position="124"/>
        <end position="148"/>
    </location>
</feature>
<keyword evidence="1" id="KW-1133">Transmembrane helix</keyword>
<sequence length="157" mass="18612">MRINKIKIWQMLLMFIIWIGVMFLPATVNQNKLNTNFDYKKSRETFFYFLFHQFPLYSFILGLLLLISFFLIYYQKTKFSVYFSFASLIFYISFLIIAFPSMIIFNHSLSGDTFGVQLSIFLTFYGAGYIIAVLLGLFAFLLLFLYALKMRNFQKEG</sequence>
<feature type="transmembrane region" description="Helical" evidence="1">
    <location>
        <begin position="12"/>
        <end position="28"/>
    </location>
</feature>
<dbReference type="Proteomes" id="UP000076519">
    <property type="component" value="Unassembled WGS sequence"/>
</dbReference>
<name>A0A166KA48_LACLC</name>
<comment type="caution">
    <text evidence="2">The sequence shown here is derived from an EMBL/GenBank/DDBJ whole genome shotgun (WGS) entry which is preliminary data.</text>
</comment>
<evidence type="ECO:0000313" key="3">
    <source>
        <dbReference type="Proteomes" id="UP000076519"/>
    </source>
</evidence>
<organism evidence="2 3">
    <name type="scientific">Lactococcus lactis subsp. cremoris</name>
    <name type="common">Streptococcus cremoris</name>
    <dbReference type="NCBI Taxonomy" id="1359"/>
    <lineage>
        <taxon>Bacteria</taxon>
        <taxon>Bacillati</taxon>
        <taxon>Bacillota</taxon>
        <taxon>Bacilli</taxon>
        <taxon>Lactobacillales</taxon>
        <taxon>Streptococcaceae</taxon>
        <taxon>Lactococcus</taxon>
    </lineage>
</organism>
<evidence type="ECO:0000313" key="2">
    <source>
        <dbReference type="EMBL" id="KZK08130.1"/>
    </source>
</evidence>
<feature type="transmembrane region" description="Helical" evidence="1">
    <location>
        <begin position="81"/>
        <end position="104"/>
    </location>
</feature>
<accession>A0A166KA48</accession>
<dbReference type="PATRIC" id="fig|1359.32.peg.340"/>
<proteinExistence type="predicted"/>
<gene>
    <name evidence="2" type="ORF">AB996_0427</name>
</gene>
<keyword evidence="1" id="KW-0812">Transmembrane</keyword>
<keyword evidence="1" id="KW-0472">Membrane</keyword>
<protein>
    <submittedName>
        <fullName evidence="2">Uncharacterized protein</fullName>
    </submittedName>
</protein>
<reference evidence="2 3" key="1">
    <citation type="submission" date="2015-08" db="EMBL/GenBank/DDBJ databases">
        <title>Draft Genome Sequences of 11 Lactococcus lactis subspecies cremoris strains.</title>
        <authorList>
            <person name="Wels M."/>
            <person name="Backus L."/>
            <person name="Boekhorst J."/>
            <person name="Dijkstra A."/>
            <person name="Beerthuizen M."/>
            <person name="Siezen R."/>
            <person name="Bachmann H."/>
            <person name="Van Hijum S."/>
        </authorList>
    </citation>
    <scope>NUCLEOTIDE SEQUENCE [LARGE SCALE GENOMIC DNA]</scope>
    <source>
        <strain evidence="2 3">KW10</strain>
    </source>
</reference>
<feature type="transmembrane region" description="Helical" evidence="1">
    <location>
        <begin position="48"/>
        <end position="74"/>
    </location>
</feature>
<dbReference type="RefSeq" id="WP_063281208.1">
    <property type="nucleotide sequence ID" value="NZ_LIYF01000006.1"/>
</dbReference>
<dbReference type="EMBL" id="LIYF01000006">
    <property type="protein sequence ID" value="KZK08130.1"/>
    <property type="molecule type" value="Genomic_DNA"/>
</dbReference>